<dbReference type="AlphaFoldDB" id="A0A1D1YLT4"/>
<dbReference type="SUPFAM" id="SSF141562">
    <property type="entry name" value="At5g01610-like"/>
    <property type="match status" value="1"/>
</dbReference>
<evidence type="ECO:0000313" key="2">
    <source>
        <dbReference type="EMBL" id="JAT55603.1"/>
    </source>
</evidence>
<sequence length="157" mass="16949">MATAHHLLYILLAALQLVAPASGSNGTVYDLLPVFGLPRGLLPGNVVNYTRSDDGGFAVELSEPCYVQFSELAYYERTITGKISYGLISSLTGIQARKFYIWVAITRIAVDSGDDTIQFDTGVISEKHPASEFDHIRPCKKWASSSSSSSRGDADAA</sequence>
<dbReference type="InterPro" id="IPR007493">
    <property type="entry name" value="DUF538"/>
</dbReference>
<reference evidence="2" key="1">
    <citation type="submission" date="2015-07" db="EMBL/GenBank/DDBJ databases">
        <title>Transcriptome Assembly of Anthurium amnicola.</title>
        <authorList>
            <person name="Suzuki J."/>
        </authorList>
    </citation>
    <scope>NUCLEOTIDE SEQUENCE</scope>
</reference>
<evidence type="ECO:0000313" key="3">
    <source>
        <dbReference type="EMBL" id="JAT63555.1"/>
    </source>
</evidence>
<dbReference type="PANTHER" id="PTHR31676">
    <property type="entry name" value="T31J12.3 PROTEIN-RELATED"/>
    <property type="match status" value="1"/>
</dbReference>
<dbReference type="EMBL" id="GDJX01012333">
    <property type="protein sequence ID" value="JAT55603.1"/>
    <property type="molecule type" value="Transcribed_RNA"/>
</dbReference>
<dbReference type="EMBL" id="GDJX01004381">
    <property type="protein sequence ID" value="JAT63555.1"/>
    <property type="molecule type" value="Transcribed_RNA"/>
</dbReference>
<dbReference type="InterPro" id="IPR036758">
    <property type="entry name" value="At5g01610-like"/>
</dbReference>
<dbReference type="Pfam" id="PF04398">
    <property type="entry name" value="DUF538"/>
    <property type="match status" value="1"/>
</dbReference>
<gene>
    <name evidence="2" type="primary">At5g01610_13</name>
    <name evidence="3" type="synonym">At5g01610_10</name>
    <name evidence="3" type="ORF">g.51440</name>
    <name evidence="2" type="ORF">g.51443</name>
</gene>
<organism evidence="2">
    <name type="scientific">Anthurium amnicola</name>
    <dbReference type="NCBI Taxonomy" id="1678845"/>
    <lineage>
        <taxon>Eukaryota</taxon>
        <taxon>Viridiplantae</taxon>
        <taxon>Streptophyta</taxon>
        <taxon>Embryophyta</taxon>
        <taxon>Tracheophyta</taxon>
        <taxon>Spermatophyta</taxon>
        <taxon>Magnoliopsida</taxon>
        <taxon>Liliopsida</taxon>
        <taxon>Araceae</taxon>
        <taxon>Pothoideae</taxon>
        <taxon>Potheae</taxon>
        <taxon>Anthurium</taxon>
    </lineage>
</organism>
<evidence type="ECO:0000256" key="1">
    <source>
        <dbReference type="SAM" id="SignalP"/>
    </source>
</evidence>
<dbReference type="Gene3D" id="2.30.240.10">
    <property type="entry name" value="At5g01610-like"/>
    <property type="match status" value="1"/>
</dbReference>
<keyword evidence="1" id="KW-0732">Signal</keyword>
<protein>
    <submittedName>
        <fullName evidence="2">Uncharacterized protein At5g01610</fullName>
    </submittedName>
</protein>
<dbReference type="PANTHER" id="PTHR31676:SF96">
    <property type="entry name" value="EXPRESSED PROTEIN"/>
    <property type="match status" value="1"/>
</dbReference>
<feature type="signal peptide" evidence="1">
    <location>
        <begin position="1"/>
        <end position="23"/>
    </location>
</feature>
<proteinExistence type="predicted"/>
<name>A0A1D1YLT4_9ARAE</name>
<accession>A0A1D1YLT4</accession>
<feature type="chain" id="PRO_5008900322" evidence="1">
    <location>
        <begin position="24"/>
        <end position="157"/>
    </location>
</feature>